<sequence length="297" mass="33425">MYPFNSNLQYSVAGLCVFCAVEWRNISFKKIQSENFKIILNIPSSDLPLLESLEASVMDSLYPIDAMTWSNSTVFQAPRLRCIKLAGSILCDISILRVDWKRITSLTIWENTVVSVPSLFGVLLECKVLEELNLHVLFTPPFPQSSTLPTIRLKDLKRMSVTENASDSSLESFYAALGDLPSLHTLIFNQNPYQKLIAPDAPLAIYDLISASEKTLRRLQVDPRLMSKAGLKGCLQRCSRITYLSFMQGPPNLYVSSRHAAIVDDELLRALLSMRDLECFSCAVPPRFTDEELLPIL</sequence>
<gene>
    <name evidence="1" type="ORF">D9613_012450</name>
</gene>
<accession>A0A8H4VN74</accession>
<comment type="caution">
    <text evidence="1">The sequence shown here is derived from an EMBL/GenBank/DDBJ whole genome shotgun (WGS) entry which is preliminary data.</text>
</comment>
<reference evidence="1 2" key="1">
    <citation type="submission" date="2019-12" db="EMBL/GenBank/DDBJ databases">
        <authorList>
            <person name="Floudas D."/>
            <person name="Bentzer J."/>
            <person name="Ahren D."/>
            <person name="Johansson T."/>
            <person name="Persson P."/>
            <person name="Tunlid A."/>
        </authorList>
    </citation>
    <scope>NUCLEOTIDE SEQUENCE [LARGE SCALE GENOMIC DNA]</scope>
    <source>
        <strain evidence="1 2">CBS 102.39</strain>
    </source>
</reference>
<dbReference type="EMBL" id="JAACJL010000033">
    <property type="protein sequence ID" value="KAF4615792.1"/>
    <property type="molecule type" value="Genomic_DNA"/>
</dbReference>
<dbReference type="Gene3D" id="3.80.10.10">
    <property type="entry name" value="Ribonuclease Inhibitor"/>
    <property type="match status" value="1"/>
</dbReference>
<keyword evidence="2" id="KW-1185">Reference proteome</keyword>
<evidence type="ECO:0000313" key="2">
    <source>
        <dbReference type="Proteomes" id="UP000521872"/>
    </source>
</evidence>
<protein>
    <submittedName>
        <fullName evidence="1">Uncharacterized protein</fullName>
    </submittedName>
</protein>
<proteinExistence type="predicted"/>
<dbReference type="InterPro" id="IPR032675">
    <property type="entry name" value="LRR_dom_sf"/>
</dbReference>
<name>A0A8H4VN74_9AGAR</name>
<dbReference type="AlphaFoldDB" id="A0A8H4VN74"/>
<evidence type="ECO:0000313" key="1">
    <source>
        <dbReference type="EMBL" id="KAF4615792.1"/>
    </source>
</evidence>
<dbReference type="SUPFAM" id="SSF52058">
    <property type="entry name" value="L domain-like"/>
    <property type="match status" value="1"/>
</dbReference>
<dbReference type="Proteomes" id="UP000521872">
    <property type="component" value="Unassembled WGS sequence"/>
</dbReference>
<organism evidence="1 2">
    <name type="scientific">Agrocybe pediades</name>
    <dbReference type="NCBI Taxonomy" id="84607"/>
    <lineage>
        <taxon>Eukaryota</taxon>
        <taxon>Fungi</taxon>
        <taxon>Dikarya</taxon>
        <taxon>Basidiomycota</taxon>
        <taxon>Agaricomycotina</taxon>
        <taxon>Agaricomycetes</taxon>
        <taxon>Agaricomycetidae</taxon>
        <taxon>Agaricales</taxon>
        <taxon>Agaricineae</taxon>
        <taxon>Strophariaceae</taxon>
        <taxon>Agrocybe</taxon>
    </lineage>
</organism>